<evidence type="ECO:0000256" key="1">
    <source>
        <dbReference type="ARBA" id="ARBA00001947"/>
    </source>
</evidence>
<name>A0ABV5YCT6_9ACTN</name>
<feature type="domain" description="Metallo-beta-lactamase" evidence="6">
    <location>
        <begin position="39"/>
        <end position="239"/>
    </location>
</feature>
<protein>
    <submittedName>
        <fullName evidence="7">N-acyl homoserine lactonase family protein</fullName>
    </submittedName>
</protein>
<dbReference type="SMART" id="SM00849">
    <property type="entry name" value="Lactamase_B"/>
    <property type="match status" value="1"/>
</dbReference>
<evidence type="ECO:0000256" key="3">
    <source>
        <dbReference type="ARBA" id="ARBA00022723"/>
    </source>
</evidence>
<dbReference type="Gene3D" id="3.60.15.10">
    <property type="entry name" value="Ribonuclease Z/Hydroxyacylglutathione hydrolase-like"/>
    <property type="match status" value="1"/>
</dbReference>
<dbReference type="Proteomes" id="UP001589627">
    <property type="component" value="Unassembled WGS sequence"/>
</dbReference>
<dbReference type="PANTHER" id="PTHR42978">
    <property type="entry name" value="QUORUM-QUENCHING LACTONASE YTNP-RELATED-RELATED"/>
    <property type="match status" value="1"/>
</dbReference>
<dbReference type="InterPro" id="IPR001279">
    <property type="entry name" value="Metallo-B-lactamas"/>
</dbReference>
<organism evidence="7 8">
    <name type="scientific">Actinoallomurus acaciae</name>
    <dbReference type="NCBI Taxonomy" id="502577"/>
    <lineage>
        <taxon>Bacteria</taxon>
        <taxon>Bacillati</taxon>
        <taxon>Actinomycetota</taxon>
        <taxon>Actinomycetes</taxon>
        <taxon>Streptosporangiales</taxon>
        <taxon>Thermomonosporaceae</taxon>
        <taxon>Actinoallomurus</taxon>
    </lineage>
</organism>
<comment type="similarity">
    <text evidence="2">Belongs to the metallo-beta-lactamase superfamily.</text>
</comment>
<dbReference type="SUPFAM" id="SSF56281">
    <property type="entry name" value="Metallo-hydrolase/oxidoreductase"/>
    <property type="match status" value="1"/>
</dbReference>
<keyword evidence="5" id="KW-0862">Zinc</keyword>
<dbReference type="InterPro" id="IPR036866">
    <property type="entry name" value="RibonucZ/Hydroxyglut_hydro"/>
</dbReference>
<dbReference type="Pfam" id="PF00753">
    <property type="entry name" value="Lactamase_B"/>
    <property type="match status" value="1"/>
</dbReference>
<proteinExistence type="inferred from homology"/>
<sequence>MSAPHEVIAVRYGTRATRKSEVYLHFGLYGEPDAPTDMDYFFWVVRGAGRTVLVDCGFNERSGTRRGRTMLCPPAEALARLGVRPADVSQVVVTHAHYDHIGNLDLFPSAEVVIARREYAFWTGPVADRPLFMTSAEADDLDALRRAVEDGRVSLVEGRHTVAPGIEVLEVGGHTPGQLVVLVTSADGDVVIASDALHYYEELELDRPFTHVADLPAMYAGFETLRELAGDGRPLVAGHDPEVMRRFPALTGEAAGLAVRVGGEAGR</sequence>
<dbReference type="RefSeq" id="WP_378196924.1">
    <property type="nucleotide sequence ID" value="NZ_JBHLZP010000031.1"/>
</dbReference>
<keyword evidence="4" id="KW-0378">Hydrolase</keyword>
<accession>A0ABV5YCT6</accession>
<evidence type="ECO:0000256" key="2">
    <source>
        <dbReference type="ARBA" id="ARBA00007749"/>
    </source>
</evidence>
<comment type="caution">
    <text evidence="7">The sequence shown here is derived from an EMBL/GenBank/DDBJ whole genome shotgun (WGS) entry which is preliminary data.</text>
</comment>
<reference evidence="7 8" key="1">
    <citation type="submission" date="2024-09" db="EMBL/GenBank/DDBJ databases">
        <authorList>
            <person name="Sun Q."/>
            <person name="Mori K."/>
        </authorList>
    </citation>
    <scope>NUCLEOTIDE SEQUENCE [LARGE SCALE GENOMIC DNA]</scope>
    <source>
        <strain evidence="7 8">TBRC 0563</strain>
    </source>
</reference>
<evidence type="ECO:0000256" key="5">
    <source>
        <dbReference type="ARBA" id="ARBA00022833"/>
    </source>
</evidence>
<keyword evidence="8" id="KW-1185">Reference proteome</keyword>
<evidence type="ECO:0000256" key="4">
    <source>
        <dbReference type="ARBA" id="ARBA00022801"/>
    </source>
</evidence>
<comment type="cofactor">
    <cofactor evidence="1">
        <name>Zn(2+)</name>
        <dbReference type="ChEBI" id="CHEBI:29105"/>
    </cofactor>
</comment>
<dbReference type="CDD" id="cd07729">
    <property type="entry name" value="AHL_lactonase_MBL-fold"/>
    <property type="match status" value="1"/>
</dbReference>
<gene>
    <name evidence="7" type="ORF">ACFFNX_06840</name>
</gene>
<evidence type="ECO:0000313" key="8">
    <source>
        <dbReference type="Proteomes" id="UP001589627"/>
    </source>
</evidence>
<dbReference type="PANTHER" id="PTHR42978:SF7">
    <property type="entry name" value="METALLO-HYDROLASE RV2300C-RELATED"/>
    <property type="match status" value="1"/>
</dbReference>
<evidence type="ECO:0000259" key="6">
    <source>
        <dbReference type="SMART" id="SM00849"/>
    </source>
</evidence>
<dbReference type="EMBL" id="JBHLZP010000031">
    <property type="protein sequence ID" value="MFB9831902.1"/>
    <property type="molecule type" value="Genomic_DNA"/>
</dbReference>
<dbReference type="InterPro" id="IPR051013">
    <property type="entry name" value="MBL_superfamily_lactonases"/>
</dbReference>
<keyword evidence="3" id="KW-0479">Metal-binding</keyword>
<evidence type="ECO:0000313" key="7">
    <source>
        <dbReference type="EMBL" id="MFB9831902.1"/>
    </source>
</evidence>